<dbReference type="PANTHER" id="PTHR30093">
    <property type="entry name" value="GENERAL SECRETION PATHWAY PROTEIN G"/>
    <property type="match status" value="1"/>
</dbReference>
<gene>
    <name evidence="6" type="ORF">UR35_C0002G0072</name>
</gene>
<evidence type="ECO:0000256" key="4">
    <source>
        <dbReference type="ARBA" id="ARBA00022989"/>
    </source>
</evidence>
<evidence type="ECO:0000313" key="6">
    <source>
        <dbReference type="EMBL" id="KKP45239.1"/>
    </source>
</evidence>
<dbReference type="AlphaFoldDB" id="A0A0F9ZM89"/>
<dbReference type="SUPFAM" id="SSF54523">
    <property type="entry name" value="Pili subunits"/>
    <property type="match status" value="1"/>
</dbReference>
<dbReference type="Proteomes" id="UP000034778">
    <property type="component" value="Unassembled WGS sequence"/>
</dbReference>
<dbReference type="PRINTS" id="PR00813">
    <property type="entry name" value="BCTERIALGSPG"/>
</dbReference>
<organism evidence="6 7">
    <name type="scientific">Candidatus Woesebacteria bacterium GW2011_GWB1_33_22</name>
    <dbReference type="NCBI Taxonomy" id="1618566"/>
    <lineage>
        <taxon>Bacteria</taxon>
        <taxon>Candidatus Woeseibacteriota</taxon>
    </lineage>
</organism>
<dbReference type="InterPro" id="IPR000983">
    <property type="entry name" value="Bac_GSPG_pilin"/>
</dbReference>
<dbReference type="PANTHER" id="PTHR30093:SF44">
    <property type="entry name" value="TYPE II SECRETION SYSTEM CORE PROTEIN G"/>
    <property type="match status" value="1"/>
</dbReference>
<dbReference type="GO" id="GO:0015628">
    <property type="term" value="P:protein secretion by the type II secretion system"/>
    <property type="evidence" value="ECO:0007669"/>
    <property type="project" value="InterPro"/>
</dbReference>
<keyword evidence="4" id="KW-1133">Transmembrane helix</keyword>
<dbReference type="Pfam" id="PF07963">
    <property type="entry name" value="N_methyl"/>
    <property type="match status" value="1"/>
</dbReference>
<sequence>MRKAFTLIEMLIVISLIGILSALALVSFTGAQRQARDVNRKSDMKQYQTSVEEYASKNEGLYPIHQIAVSISTLCTDLSLTNCSLDPKDPTLVYYYITDANGLGYVLWATLENESTTTYWVVCSNGKNGKTTTSPSSSAGVCPTLQ</sequence>
<dbReference type="STRING" id="1618566.UR35_C0002G0072"/>
<evidence type="ECO:0000256" key="1">
    <source>
        <dbReference type="ARBA" id="ARBA00004167"/>
    </source>
</evidence>
<keyword evidence="3" id="KW-0812">Transmembrane</keyword>
<proteinExistence type="predicted"/>
<comment type="caution">
    <text evidence="6">The sequence shown here is derived from an EMBL/GenBank/DDBJ whole genome shotgun (WGS) entry which is preliminary data.</text>
</comment>
<dbReference type="EMBL" id="LBOW01000002">
    <property type="protein sequence ID" value="KKP45239.1"/>
    <property type="molecule type" value="Genomic_DNA"/>
</dbReference>
<keyword evidence="5" id="KW-0472">Membrane</keyword>
<evidence type="ECO:0000256" key="5">
    <source>
        <dbReference type="ARBA" id="ARBA00023136"/>
    </source>
</evidence>
<evidence type="ECO:0000256" key="3">
    <source>
        <dbReference type="ARBA" id="ARBA00022692"/>
    </source>
</evidence>
<dbReference type="InterPro" id="IPR045584">
    <property type="entry name" value="Pilin-like"/>
</dbReference>
<protein>
    <submittedName>
        <fullName evidence="6">Uncharacterized protein</fullName>
    </submittedName>
</protein>
<accession>A0A0F9ZM89</accession>
<evidence type="ECO:0000256" key="2">
    <source>
        <dbReference type="ARBA" id="ARBA00022481"/>
    </source>
</evidence>
<comment type="subcellular location">
    <subcellularLocation>
        <location evidence="1">Membrane</location>
        <topology evidence="1">Single-pass membrane protein</topology>
    </subcellularLocation>
</comment>
<dbReference type="GO" id="GO:0015627">
    <property type="term" value="C:type II protein secretion system complex"/>
    <property type="evidence" value="ECO:0007669"/>
    <property type="project" value="InterPro"/>
</dbReference>
<dbReference type="NCBIfam" id="TIGR02532">
    <property type="entry name" value="IV_pilin_GFxxxE"/>
    <property type="match status" value="1"/>
</dbReference>
<reference evidence="6 7" key="1">
    <citation type="journal article" date="2015" name="Nature">
        <title>rRNA introns, odd ribosomes, and small enigmatic genomes across a large radiation of phyla.</title>
        <authorList>
            <person name="Brown C.T."/>
            <person name="Hug L.A."/>
            <person name="Thomas B.C."/>
            <person name="Sharon I."/>
            <person name="Castelle C.J."/>
            <person name="Singh A."/>
            <person name="Wilkins M.J."/>
            <person name="Williams K.H."/>
            <person name="Banfield J.F."/>
        </authorList>
    </citation>
    <scope>NUCLEOTIDE SEQUENCE [LARGE SCALE GENOMIC DNA]</scope>
</reference>
<dbReference type="GO" id="GO:0016020">
    <property type="term" value="C:membrane"/>
    <property type="evidence" value="ECO:0007669"/>
    <property type="project" value="UniProtKB-SubCell"/>
</dbReference>
<dbReference type="Gene3D" id="3.30.700.10">
    <property type="entry name" value="Glycoprotein, Type 4 Pilin"/>
    <property type="match status" value="1"/>
</dbReference>
<name>A0A0F9ZM89_9BACT</name>
<dbReference type="InterPro" id="IPR012902">
    <property type="entry name" value="N_methyl_site"/>
</dbReference>
<keyword evidence="2" id="KW-0488">Methylation</keyword>
<evidence type="ECO:0000313" key="7">
    <source>
        <dbReference type="Proteomes" id="UP000034778"/>
    </source>
</evidence>